<dbReference type="AlphaFoldDB" id="A0AAW7X7S2"/>
<sequence length="148" mass="16558">MILKKLREDRHLSQEQLATMSGLSIRTIQRIESGSRASVESLKSLASVLQTSISTLEQEIIVIDKTSDKWKSLPLLFRLNFVGSEIGWLGLSRREHWAKGEKQTAMFGLALLPFGLMEPGLAVGGLLMLNIAYLLSLVTRKGDQYSIW</sequence>
<feature type="domain" description="HTH cro/C1-type" evidence="2">
    <location>
        <begin position="3"/>
        <end position="56"/>
    </location>
</feature>
<dbReference type="Proteomes" id="UP001169760">
    <property type="component" value="Unassembled WGS sequence"/>
</dbReference>
<evidence type="ECO:0000313" key="3">
    <source>
        <dbReference type="EMBL" id="MDO6423519.1"/>
    </source>
</evidence>
<feature type="transmembrane region" description="Helical" evidence="1">
    <location>
        <begin position="111"/>
        <end position="135"/>
    </location>
</feature>
<dbReference type="PROSITE" id="PS50943">
    <property type="entry name" value="HTH_CROC1"/>
    <property type="match status" value="1"/>
</dbReference>
<evidence type="ECO:0000256" key="1">
    <source>
        <dbReference type="SAM" id="Phobius"/>
    </source>
</evidence>
<keyword evidence="1" id="KW-0472">Membrane</keyword>
<dbReference type="CDD" id="cd00093">
    <property type="entry name" value="HTH_XRE"/>
    <property type="match status" value="1"/>
</dbReference>
<gene>
    <name evidence="3" type="ORF">Q4521_13645</name>
</gene>
<dbReference type="Pfam" id="PF01381">
    <property type="entry name" value="HTH_3"/>
    <property type="match status" value="1"/>
</dbReference>
<evidence type="ECO:0000313" key="4">
    <source>
        <dbReference type="Proteomes" id="UP001169760"/>
    </source>
</evidence>
<dbReference type="SMART" id="SM00530">
    <property type="entry name" value="HTH_XRE"/>
    <property type="match status" value="1"/>
</dbReference>
<dbReference type="InterPro" id="IPR001387">
    <property type="entry name" value="Cro/C1-type_HTH"/>
</dbReference>
<proteinExistence type="predicted"/>
<accession>A0AAW7X7S2</accession>
<protein>
    <submittedName>
        <fullName evidence="3">Helix-turn-helix transcriptional regulator</fullName>
    </submittedName>
</protein>
<evidence type="ECO:0000259" key="2">
    <source>
        <dbReference type="PROSITE" id="PS50943"/>
    </source>
</evidence>
<reference evidence="3" key="1">
    <citation type="submission" date="2023-07" db="EMBL/GenBank/DDBJ databases">
        <title>Genome content predicts the carbon catabolic preferences of heterotrophic bacteria.</title>
        <authorList>
            <person name="Gralka M."/>
        </authorList>
    </citation>
    <scope>NUCLEOTIDE SEQUENCE</scope>
    <source>
        <strain evidence="3">I3M17_2</strain>
    </source>
</reference>
<keyword evidence="1" id="KW-1133">Transmembrane helix</keyword>
<dbReference type="SUPFAM" id="SSF47413">
    <property type="entry name" value="lambda repressor-like DNA-binding domains"/>
    <property type="match status" value="1"/>
</dbReference>
<dbReference type="InterPro" id="IPR010982">
    <property type="entry name" value="Lambda_DNA-bd_dom_sf"/>
</dbReference>
<comment type="caution">
    <text evidence="3">The sequence shown here is derived from an EMBL/GenBank/DDBJ whole genome shotgun (WGS) entry which is preliminary data.</text>
</comment>
<dbReference type="EMBL" id="JAUOPB010000009">
    <property type="protein sequence ID" value="MDO6423519.1"/>
    <property type="molecule type" value="Genomic_DNA"/>
</dbReference>
<dbReference type="GO" id="GO:0003677">
    <property type="term" value="F:DNA binding"/>
    <property type="evidence" value="ECO:0007669"/>
    <property type="project" value="InterPro"/>
</dbReference>
<name>A0AAW7X7S2_9GAMM</name>
<dbReference type="Gene3D" id="1.10.260.40">
    <property type="entry name" value="lambda repressor-like DNA-binding domains"/>
    <property type="match status" value="1"/>
</dbReference>
<organism evidence="3 4">
    <name type="scientific">Saccharophagus degradans</name>
    <dbReference type="NCBI Taxonomy" id="86304"/>
    <lineage>
        <taxon>Bacteria</taxon>
        <taxon>Pseudomonadati</taxon>
        <taxon>Pseudomonadota</taxon>
        <taxon>Gammaproteobacteria</taxon>
        <taxon>Cellvibrionales</taxon>
        <taxon>Cellvibrionaceae</taxon>
        <taxon>Saccharophagus</taxon>
    </lineage>
</organism>
<keyword evidence="1" id="KW-0812">Transmembrane</keyword>
<dbReference type="RefSeq" id="WP_303493170.1">
    <property type="nucleotide sequence ID" value="NZ_JAUOPB010000009.1"/>
</dbReference>